<accession>A0AAC9HNW0</accession>
<dbReference type="AlphaFoldDB" id="A0AAC9HNW0"/>
<dbReference type="PANTHER" id="PTHR30528">
    <property type="entry name" value="CYTOPLASMIC PROTEIN"/>
    <property type="match status" value="1"/>
</dbReference>
<dbReference type="KEGG" id="ahm:TL08_09320"/>
<evidence type="ECO:0000313" key="2">
    <source>
        <dbReference type="Proteomes" id="UP000095210"/>
    </source>
</evidence>
<dbReference type="PANTHER" id="PTHR30528:SF0">
    <property type="entry name" value="CYTOPLASMIC PROTEIN"/>
    <property type="match status" value="1"/>
</dbReference>
<sequence length="457" mass="50426">MLSVSVSAGIMRVVQTVTADAARRTALAAQGFTDRRPNGEPTRRHLKRVLERVRLLQLDSVNVAVRAHYMPVFSRLGPYSRELLDAAAWSHSAARPRLLVEQWAHEASLLPPEDWPLLRWRMRRYAERYGAHQEVVDQRSPGLSAEILAAVAELGPISAGELERAMGATGTAAKGGWWNRSDTKNTCEYLFGIGALTTGTRRGFERRYDLPERVLPAAVLATPEPEPADAARELIVRSAEALGVATEPDLRDYYRLPPKASQRAVAEAVESGALEEVAVRGWTRPAYRHPEARTPRTVTGRALLCPFDPLVWRRERAERIFDFHYRIEIYVPEPKRVFGYYVFPFLLDGRLVARVDLKADRQAGVLRAQGAFAEDGVEVPRVAAELAESLREMADWLGLDGVQLGGRGDLIGPLADCLRPVRRSVNPTPSIETITAVSETTGAPTPTAGAIPGRPTG</sequence>
<name>A0AAC9HNW0_9PSEU</name>
<organism evidence="1 2">
    <name type="scientific">Actinoalloteichus hymeniacidonis</name>
    <dbReference type="NCBI Taxonomy" id="340345"/>
    <lineage>
        <taxon>Bacteria</taxon>
        <taxon>Bacillati</taxon>
        <taxon>Actinomycetota</taxon>
        <taxon>Actinomycetes</taxon>
        <taxon>Pseudonocardiales</taxon>
        <taxon>Pseudonocardiaceae</taxon>
        <taxon>Actinoalloteichus</taxon>
    </lineage>
</organism>
<reference evidence="2" key="1">
    <citation type="submission" date="2016-03" db="EMBL/GenBank/DDBJ databases">
        <title>Complete genome sequence of the type strain Actinoalloteichus hymeniacidonis DSM 45092.</title>
        <authorList>
            <person name="Schaffert L."/>
            <person name="Albersmeier A."/>
            <person name="Winkler A."/>
            <person name="Kalinowski J."/>
            <person name="Zotchev S."/>
            <person name="Ruckert C."/>
        </authorList>
    </citation>
    <scope>NUCLEOTIDE SEQUENCE [LARGE SCALE GENOMIC DNA]</scope>
    <source>
        <strain evidence="2">HPA177(T) (DSM 45092(T))</strain>
    </source>
</reference>
<keyword evidence="2" id="KW-1185">Reference proteome</keyword>
<dbReference type="Proteomes" id="UP000095210">
    <property type="component" value="Chromosome"/>
</dbReference>
<dbReference type="InterPro" id="IPR009351">
    <property type="entry name" value="AlkZ-like"/>
</dbReference>
<protein>
    <recommendedName>
        <fullName evidence="3">Winged helix-turn-helix domain-containing protein</fullName>
    </recommendedName>
</protein>
<gene>
    <name evidence="1" type="ORF">TL08_09320</name>
</gene>
<evidence type="ECO:0000313" key="1">
    <source>
        <dbReference type="EMBL" id="AOS62679.1"/>
    </source>
</evidence>
<dbReference type="Pfam" id="PF06224">
    <property type="entry name" value="AlkZ-like"/>
    <property type="match status" value="1"/>
</dbReference>
<evidence type="ECO:0008006" key="3">
    <source>
        <dbReference type="Google" id="ProtNLM"/>
    </source>
</evidence>
<proteinExistence type="predicted"/>
<dbReference type="EMBL" id="CP014859">
    <property type="protein sequence ID" value="AOS62679.1"/>
    <property type="molecule type" value="Genomic_DNA"/>
</dbReference>